<dbReference type="OrthoDB" id="10252486at2759"/>
<reference evidence="3" key="1">
    <citation type="submission" date="2020-11" db="EMBL/GenBank/DDBJ databases">
        <authorList>
            <person name="Tran Van P."/>
        </authorList>
    </citation>
    <scope>NUCLEOTIDE SEQUENCE</scope>
</reference>
<dbReference type="AlphaFoldDB" id="A0A7R9BRI2"/>
<dbReference type="Proteomes" id="UP000678499">
    <property type="component" value="Unassembled WGS sequence"/>
</dbReference>
<sequence length="137" mass="14888">MDDPELARIRAQRMATLQAKAGGGGGGGRGGGGSERDGEEAERRQQEQEMAKNSILSQALDQAARARLNTLALAKPEKGQMIENLILRMATSGQLRGKMSEQELIGLLEQVSEKSKVTTTVKFDRRRAALDSDDDDF</sequence>
<dbReference type="EMBL" id="CAJPEX010001386">
    <property type="protein sequence ID" value="CAG0918995.1"/>
    <property type="molecule type" value="Genomic_DNA"/>
</dbReference>
<accession>A0A7R9BRI2</accession>
<keyword evidence="4" id="KW-1185">Reference proteome</keyword>
<dbReference type="EMBL" id="OA883423">
    <property type="protein sequence ID" value="CAD7278843.1"/>
    <property type="molecule type" value="Genomic_DNA"/>
</dbReference>
<dbReference type="PANTHER" id="PTHR10840">
    <property type="entry name" value="PROGRAMMED CELL DEATH PROTEIN 5"/>
    <property type="match status" value="1"/>
</dbReference>
<dbReference type="GO" id="GO:0005634">
    <property type="term" value="C:nucleus"/>
    <property type="evidence" value="ECO:0007669"/>
    <property type="project" value="TreeGrafter"/>
</dbReference>
<comment type="similarity">
    <text evidence="1">Belongs to the PDCD5 family.</text>
</comment>
<protein>
    <recommendedName>
        <fullName evidence="5">Programmed cell death protein 5</fullName>
    </recommendedName>
</protein>
<feature type="compositionally biased region" description="Basic and acidic residues" evidence="2">
    <location>
        <begin position="41"/>
        <end position="50"/>
    </location>
</feature>
<dbReference type="SUPFAM" id="SSF46950">
    <property type="entry name" value="Double-stranded DNA-binding domain"/>
    <property type="match status" value="1"/>
</dbReference>
<dbReference type="PANTHER" id="PTHR10840:SF0">
    <property type="entry name" value="PROGRAMMED CELL DEATH PROTEIN 5"/>
    <property type="match status" value="1"/>
</dbReference>
<dbReference type="Pfam" id="PF01984">
    <property type="entry name" value="dsDNA_bind"/>
    <property type="match status" value="1"/>
</dbReference>
<name>A0A7R9BRI2_9CRUS</name>
<dbReference type="GO" id="GO:0003677">
    <property type="term" value="F:DNA binding"/>
    <property type="evidence" value="ECO:0007669"/>
    <property type="project" value="InterPro"/>
</dbReference>
<evidence type="ECO:0000313" key="3">
    <source>
        <dbReference type="EMBL" id="CAD7278843.1"/>
    </source>
</evidence>
<proteinExistence type="inferred from homology"/>
<dbReference type="InterPro" id="IPR036883">
    <property type="entry name" value="PDCD5-like_sf"/>
</dbReference>
<evidence type="ECO:0008006" key="5">
    <source>
        <dbReference type="Google" id="ProtNLM"/>
    </source>
</evidence>
<dbReference type="InterPro" id="IPR002836">
    <property type="entry name" value="PDCD5-like"/>
</dbReference>
<dbReference type="PIRSF" id="PIRSF015730">
    <property type="entry name" value="TFAR19"/>
    <property type="match status" value="1"/>
</dbReference>
<feature type="compositionally biased region" description="Gly residues" evidence="2">
    <location>
        <begin position="21"/>
        <end position="33"/>
    </location>
</feature>
<gene>
    <name evidence="3" type="ORF">NMOB1V02_LOCUS6539</name>
</gene>
<evidence type="ECO:0000313" key="4">
    <source>
        <dbReference type="Proteomes" id="UP000678499"/>
    </source>
</evidence>
<dbReference type="GO" id="GO:0005829">
    <property type="term" value="C:cytosol"/>
    <property type="evidence" value="ECO:0007669"/>
    <property type="project" value="TreeGrafter"/>
</dbReference>
<organism evidence="3">
    <name type="scientific">Notodromas monacha</name>
    <dbReference type="NCBI Taxonomy" id="399045"/>
    <lineage>
        <taxon>Eukaryota</taxon>
        <taxon>Metazoa</taxon>
        <taxon>Ecdysozoa</taxon>
        <taxon>Arthropoda</taxon>
        <taxon>Crustacea</taxon>
        <taxon>Oligostraca</taxon>
        <taxon>Ostracoda</taxon>
        <taxon>Podocopa</taxon>
        <taxon>Podocopida</taxon>
        <taxon>Cypridocopina</taxon>
        <taxon>Cypridoidea</taxon>
        <taxon>Cyprididae</taxon>
        <taxon>Notodromas</taxon>
    </lineage>
</organism>
<dbReference type="Gene3D" id="1.10.8.140">
    <property type="entry name" value="PDCD5-like"/>
    <property type="match status" value="1"/>
</dbReference>
<evidence type="ECO:0000256" key="2">
    <source>
        <dbReference type="SAM" id="MobiDB-lite"/>
    </source>
</evidence>
<evidence type="ECO:0000256" key="1">
    <source>
        <dbReference type="ARBA" id="ARBA00010490"/>
    </source>
</evidence>
<feature type="region of interest" description="Disordered" evidence="2">
    <location>
        <begin position="15"/>
        <end position="53"/>
    </location>
</feature>